<dbReference type="Gene3D" id="3.10.290.30">
    <property type="entry name" value="MM3350-like"/>
    <property type="match status" value="1"/>
</dbReference>
<evidence type="ECO:0000259" key="1">
    <source>
        <dbReference type="Pfam" id="PF07929"/>
    </source>
</evidence>
<dbReference type="PANTHER" id="PTHR41878:SF1">
    <property type="entry name" value="TNPR PROTEIN"/>
    <property type="match status" value="1"/>
</dbReference>
<dbReference type="SUPFAM" id="SSF159941">
    <property type="entry name" value="MM3350-like"/>
    <property type="match status" value="1"/>
</dbReference>
<reference evidence="2 3" key="1">
    <citation type="submission" date="2019-11" db="EMBL/GenBank/DDBJ databases">
        <title>Spirosoma endbachense sp. nov., isolated from a natural salt meadow.</title>
        <authorList>
            <person name="Rojas J."/>
            <person name="Ambika Manirajan B."/>
            <person name="Ratering S."/>
            <person name="Suarez C."/>
            <person name="Geissler-Plaum R."/>
            <person name="Schnell S."/>
        </authorList>
    </citation>
    <scope>NUCLEOTIDE SEQUENCE [LARGE SCALE GENOMIC DNA]</scope>
    <source>
        <strain evidence="2 3">I-24</strain>
    </source>
</reference>
<dbReference type="RefSeq" id="WP_162387090.1">
    <property type="nucleotide sequence ID" value="NZ_CP045997.1"/>
</dbReference>
<protein>
    <submittedName>
        <fullName evidence="2">Plasmid pRiA4b ORF-3 family protein</fullName>
    </submittedName>
</protein>
<organism evidence="2 3">
    <name type="scientific">Spirosoma endbachense</name>
    <dbReference type="NCBI Taxonomy" id="2666025"/>
    <lineage>
        <taxon>Bacteria</taxon>
        <taxon>Pseudomonadati</taxon>
        <taxon>Bacteroidota</taxon>
        <taxon>Cytophagia</taxon>
        <taxon>Cytophagales</taxon>
        <taxon>Cytophagaceae</taxon>
        <taxon>Spirosoma</taxon>
    </lineage>
</organism>
<dbReference type="InterPro" id="IPR024047">
    <property type="entry name" value="MM3350-like_sf"/>
</dbReference>
<dbReference type="EMBL" id="CP045997">
    <property type="protein sequence ID" value="QHV96680.1"/>
    <property type="molecule type" value="Genomic_DNA"/>
</dbReference>
<proteinExistence type="predicted"/>
<dbReference type="InterPro" id="IPR012912">
    <property type="entry name" value="Plasmid_pRiA4b_Orf3-like"/>
</dbReference>
<dbReference type="AlphaFoldDB" id="A0A6P1VXY1"/>
<dbReference type="PANTHER" id="PTHR41878">
    <property type="entry name" value="LEXA REPRESSOR-RELATED"/>
    <property type="match status" value="1"/>
</dbReference>
<accession>A0A6P1VXY1</accession>
<dbReference type="KEGG" id="senf:GJR95_17415"/>
<dbReference type="Proteomes" id="UP000464577">
    <property type="component" value="Chromosome"/>
</dbReference>
<feature type="domain" description="Plasmid pRiA4b Orf3-like" evidence="1">
    <location>
        <begin position="4"/>
        <end position="175"/>
    </location>
</feature>
<gene>
    <name evidence="2" type="ORF">GJR95_17415</name>
</gene>
<dbReference type="Pfam" id="PF07929">
    <property type="entry name" value="PRiA4_ORF3"/>
    <property type="match status" value="1"/>
</dbReference>
<keyword evidence="3" id="KW-1185">Reference proteome</keyword>
<name>A0A6P1VXY1_9BACT</name>
<evidence type="ECO:0000313" key="3">
    <source>
        <dbReference type="Proteomes" id="UP000464577"/>
    </source>
</evidence>
<evidence type="ECO:0000313" key="2">
    <source>
        <dbReference type="EMBL" id="QHV96680.1"/>
    </source>
</evidence>
<sequence>MDNIIQLKISLLGTKPLIWRQVLVEKTTTFEALHKIIQIVMGWTNSHLHEFTLPGLRIGPLLDELDDDYGDELINEASVTMESVLNDTNQTIDYTYDFGDSWLHAIDMEKRLVGDSAILYPVCTGGELACPPEDCGGIPGFYEMLRIVKDKRHPERQEMLAWLGEAYNEKKFDQQTVNQQLINFFHL</sequence>